<evidence type="ECO:0000313" key="5">
    <source>
        <dbReference type="Proteomes" id="UP000185221"/>
    </source>
</evidence>
<keyword evidence="2" id="KW-0472">Membrane</keyword>
<keyword evidence="2" id="KW-1133">Transmembrane helix</keyword>
<feature type="transmembrane region" description="Helical" evidence="2">
    <location>
        <begin position="292"/>
        <end position="310"/>
    </location>
</feature>
<dbReference type="AlphaFoldDB" id="A0A1N6D7G0"/>
<evidence type="ECO:0000256" key="2">
    <source>
        <dbReference type="SAM" id="Phobius"/>
    </source>
</evidence>
<feature type="transmembrane region" description="Helical" evidence="2">
    <location>
        <begin position="99"/>
        <end position="124"/>
    </location>
</feature>
<feature type="domain" description="PNPLA" evidence="3">
    <location>
        <begin position="374"/>
        <end position="611"/>
    </location>
</feature>
<name>A0A1N6D7G0_9BACT</name>
<keyword evidence="2" id="KW-0812">Transmembrane</keyword>
<keyword evidence="1" id="KW-0443">Lipid metabolism</keyword>
<dbReference type="Pfam" id="PF01734">
    <property type="entry name" value="Patatin"/>
    <property type="match status" value="1"/>
</dbReference>
<dbReference type="InterPro" id="IPR016035">
    <property type="entry name" value="Acyl_Trfase/lysoPLipase"/>
</dbReference>
<dbReference type="SUPFAM" id="SSF52151">
    <property type="entry name" value="FabD/lysophospholipase-like"/>
    <property type="match status" value="1"/>
</dbReference>
<reference evidence="5" key="1">
    <citation type="submission" date="2016-11" db="EMBL/GenBank/DDBJ databases">
        <authorList>
            <person name="Varghese N."/>
            <person name="Submissions S."/>
        </authorList>
    </citation>
    <scope>NUCLEOTIDE SEQUENCE [LARGE SCALE GENOMIC DNA]</scope>
    <source>
        <strain evidence="5">DSM 15292</strain>
    </source>
</reference>
<dbReference type="STRING" id="226505.SAMN05444394_0385"/>
<accession>A0A1N6D7G0</accession>
<dbReference type="InterPro" id="IPR002641">
    <property type="entry name" value="PNPLA_dom"/>
</dbReference>
<dbReference type="Proteomes" id="UP000185221">
    <property type="component" value="Unassembled WGS sequence"/>
</dbReference>
<organism evidence="4 5">
    <name type="scientific">Algoriphagus halophilus</name>
    <dbReference type="NCBI Taxonomy" id="226505"/>
    <lineage>
        <taxon>Bacteria</taxon>
        <taxon>Pseudomonadati</taxon>
        <taxon>Bacteroidota</taxon>
        <taxon>Cytophagia</taxon>
        <taxon>Cytophagales</taxon>
        <taxon>Cyclobacteriaceae</taxon>
        <taxon>Algoriphagus</taxon>
    </lineage>
</organism>
<dbReference type="RefSeq" id="WP_074223150.1">
    <property type="nucleotide sequence ID" value="NZ_FSRC01000001.1"/>
</dbReference>
<feature type="transmembrane region" description="Helical" evidence="2">
    <location>
        <begin position="21"/>
        <end position="48"/>
    </location>
</feature>
<feature type="transmembrane region" description="Helical" evidence="2">
    <location>
        <begin position="235"/>
        <end position="254"/>
    </location>
</feature>
<keyword evidence="5" id="KW-1185">Reference proteome</keyword>
<protein>
    <submittedName>
        <fullName evidence="4">Patatin-like phospholipase</fullName>
    </submittedName>
</protein>
<dbReference type="GO" id="GO:0006629">
    <property type="term" value="P:lipid metabolic process"/>
    <property type="evidence" value="ECO:0007669"/>
    <property type="project" value="UniProtKB-KW"/>
</dbReference>
<sequence length="762" mass="87929">MREKIWYSFPVQLLLLHLRKNLALILIWVVLLGIILEKFGVMLGIPFLFLDPEYLHQVSWVSFMMMGIGFAVLTMAFHMTTYIMDGSQFKFLAVLSKPFIHFCINNSIVPTIFYSIYCIKFIVFQLGNDLSSEWFVFHYFLGFTGGSLLSYALIFGYFSFTNKDFFILFAGSVDKRLRKVRLTRANVISQYKELKSKQDKVLYYLNLNLKFEKVRPDISRFEGTKLLRVFDQNHLNLFLIQVFLILFVLFLGVFKENPILQFPAAMSVTLLLAILVMLVGAVSFWLRKWSTVAVIAMLFLVNYFSNFSFLNRPHEAFGINYSIKPELYNLQRLNQLLHPDTVAKDRARTIKTLTNWKNKFPEEEKPKLVIVAASGGGQRASLWTFHVLQSIYNIQQGEVIQHTELFTGASGGVIGEAFFREIYLRSQSDSSVDPMDPKYLDQISADNLNPIIFTLLVNDLLIRNQYFEYRGYKHLKDRGYAFENQLNLNTEGVMDKPISAYKEPEQSAKIPMLPVTSLITNDGRKLVISPNSMSYLGTSVLGKSGKDEKKQSIDFVRFFHDHDPENLRFLSALRMSATFPFITPNVQLPSIPEMETMDTGLSDNFGVQDALRFIYVFQKWISENTSGVVLITIRDSEKSTEIPPTDPSKILEKIFIPLKNIYSNWDNVQTIQNEVLFNYMDESMPFELEKVEFEYAPEKVQPGELSGSQETMQRASLNWRLTAREKKSILASIYTLKNQQSLKRLEEIFEDSHNTQSTDSIQ</sequence>
<evidence type="ECO:0000256" key="1">
    <source>
        <dbReference type="ARBA" id="ARBA00023098"/>
    </source>
</evidence>
<gene>
    <name evidence="4" type="ORF">SAMN05444394_0385</name>
</gene>
<evidence type="ECO:0000313" key="4">
    <source>
        <dbReference type="EMBL" id="SIN66637.1"/>
    </source>
</evidence>
<dbReference type="EMBL" id="FSRC01000001">
    <property type="protein sequence ID" value="SIN66637.1"/>
    <property type="molecule type" value="Genomic_DNA"/>
</dbReference>
<feature type="transmembrane region" description="Helical" evidence="2">
    <location>
        <begin position="136"/>
        <end position="158"/>
    </location>
</feature>
<dbReference type="OrthoDB" id="1488930at2"/>
<feature type="transmembrane region" description="Helical" evidence="2">
    <location>
        <begin position="60"/>
        <end position="78"/>
    </location>
</feature>
<evidence type="ECO:0000259" key="3">
    <source>
        <dbReference type="Pfam" id="PF01734"/>
    </source>
</evidence>
<feature type="transmembrane region" description="Helical" evidence="2">
    <location>
        <begin position="260"/>
        <end position="285"/>
    </location>
</feature>
<proteinExistence type="predicted"/>